<proteinExistence type="predicted"/>
<dbReference type="KEGG" id="bcai:K788_00021605"/>
<evidence type="ECO:0000313" key="1">
    <source>
        <dbReference type="EMBL" id="ALL70778.1"/>
    </source>
</evidence>
<dbReference type="AlphaFoldDB" id="A0A0P0RPU2"/>
<accession>A0A0P0RPU2</accession>
<dbReference type="Proteomes" id="UP000019146">
    <property type="component" value="Plasmid unnamed"/>
</dbReference>
<dbReference type="EMBL" id="CP012748">
    <property type="protein sequence ID" value="ALL70778.1"/>
    <property type="molecule type" value="Genomic_DNA"/>
</dbReference>
<keyword evidence="1" id="KW-0614">Plasmid</keyword>
<gene>
    <name evidence="1" type="ORF">K788_00021605</name>
</gene>
<name>A0A0P0RPU2_9BURK</name>
<sequence>MESRSKDGRVQHGKLGFERASYLVGEPGRRFHDDIDNQLSPGGCQLQFLFFEFPDGLLDALAGVFPNVGAIIQYPVDSCNTESCLKRNLLDQEAMSHGASQA</sequence>
<evidence type="ECO:0000313" key="2">
    <source>
        <dbReference type="Proteomes" id="UP000019146"/>
    </source>
</evidence>
<reference evidence="1 2" key="1">
    <citation type="journal article" date="2014" name="Genome Announc.">
        <title>Draft Genome Sequence of the Haloacid-Degrading Burkholderia caribensis Strain MBA4.</title>
        <authorList>
            <person name="Pan Y."/>
            <person name="Kong K.F."/>
            <person name="Tsang J.S."/>
        </authorList>
    </citation>
    <scope>NUCLEOTIDE SEQUENCE [LARGE SCALE GENOMIC DNA]</scope>
    <source>
        <strain evidence="1 2">MBA4</strain>
        <plasmid evidence="2">Plasmid</plasmid>
    </source>
</reference>
<organism evidence="1 2">
    <name type="scientific">Paraburkholderia caribensis MBA4</name>
    <dbReference type="NCBI Taxonomy" id="1323664"/>
    <lineage>
        <taxon>Bacteria</taxon>
        <taxon>Pseudomonadati</taxon>
        <taxon>Pseudomonadota</taxon>
        <taxon>Betaproteobacteria</taxon>
        <taxon>Burkholderiales</taxon>
        <taxon>Burkholderiaceae</taxon>
        <taxon>Paraburkholderia</taxon>
    </lineage>
</organism>
<protein>
    <submittedName>
        <fullName evidence="1">Uncharacterized protein</fullName>
    </submittedName>
</protein>
<geneLocation type="plasmid" evidence="2"/>